<protein>
    <submittedName>
        <fullName evidence="1">NifU family protein</fullName>
    </submittedName>
</protein>
<accession>A0ABV8BNW5</accession>
<dbReference type="RefSeq" id="WP_382369480.1">
    <property type="nucleotide sequence ID" value="NZ_JBHRZI010000007.1"/>
</dbReference>
<comment type="caution">
    <text evidence="1">The sequence shown here is derived from an EMBL/GenBank/DDBJ whole genome shotgun (WGS) entry which is preliminary data.</text>
</comment>
<reference evidence="2" key="1">
    <citation type="journal article" date="2019" name="Int. J. Syst. Evol. Microbiol.">
        <title>The Global Catalogue of Microorganisms (GCM) 10K type strain sequencing project: providing services to taxonomists for standard genome sequencing and annotation.</title>
        <authorList>
            <consortium name="The Broad Institute Genomics Platform"/>
            <consortium name="The Broad Institute Genome Sequencing Center for Infectious Disease"/>
            <person name="Wu L."/>
            <person name="Ma J."/>
        </authorList>
    </citation>
    <scope>NUCLEOTIDE SEQUENCE [LARGE SCALE GENOMIC DNA]</scope>
    <source>
        <strain evidence="2">CGMCC 4.7405</strain>
    </source>
</reference>
<evidence type="ECO:0000313" key="1">
    <source>
        <dbReference type="EMBL" id="MFC3890847.1"/>
    </source>
</evidence>
<gene>
    <name evidence="1" type="ORF">ACFOWZ_05125</name>
</gene>
<dbReference type="Proteomes" id="UP001595690">
    <property type="component" value="Unassembled WGS sequence"/>
</dbReference>
<dbReference type="EMBL" id="JBHRZI010000007">
    <property type="protein sequence ID" value="MFC3890847.1"/>
    <property type="molecule type" value="Genomic_DNA"/>
</dbReference>
<sequence length="160" mass="17089">MTDDVESAGDEVEKLLAALRSGEDREVAEDLVRVLMDLYGDGLARIVAVLREHDASLLRTIAADDLVASLLVLHDLHPDDPDSRIRRALVPFDTVEYLGIDDSGVVRLRLRGGCRSTAQAALAERAVLDAAPEVVSVAITTAGPLLQIGMEPPPGWSVAS</sequence>
<keyword evidence="2" id="KW-1185">Reference proteome</keyword>
<organism evidence="1 2">
    <name type="scientific">Lentzea rhizosphaerae</name>
    <dbReference type="NCBI Taxonomy" id="2041025"/>
    <lineage>
        <taxon>Bacteria</taxon>
        <taxon>Bacillati</taxon>
        <taxon>Actinomycetota</taxon>
        <taxon>Actinomycetes</taxon>
        <taxon>Pseudonocardiales</taxon>
        <taxon>Pseudonocardiaceae</taxon>
        <taxon>Lentzea</taxon>
    </lineage>
</organism>
<name>A0ABV8BNW5_9PSEU</name>
<evidence type="ECO:0000313" key="2">
    <source>
        <dbReference type="Proteomes" id="UP001595690"/>
    </source>
</evidence>
<proteinExistence type="predicted"/>